<dbReference type="Proteomes" id="UP001589750">
    <property type="component" value="Unassembled WGS sequence"/>
</dbReference>
<dbReference type="Pfam" id="PF00106">
    <property type="entry name" value="adh_short"/>
    <property type="match status" value="1"/>
</dbReference>
<organism evidence="3 4">
    <name type="scientific">Nocardioides plantarum</name>
    <dbReference type="NCBI Taxonomy" id="29299"/>
    <lineage>
        <taxon>Bacteria</taxon>
        <taxon>Bacillati</taxon>
        <taxon>Actinomycetota</taxon>
        <taxon>Actinomycetes</taxon>
        <taxon>Propionibacteriales</taxon>
        <taxon>Nocardioidaceae</taxon>
        <taxon>Nocardioides</taxon>
    </lineage>
</organism>
<comment type="caution">
    <text evidence="3">The sequence shown here is derived from an EMBL/GenBank/DDBJ whole genome shotgun (WGS) entry which is preliminary data.</text>
</comment>
<evidence type="ECO:0000313" key="3">
    <source>
        <dbReference type="EMBL" id="MFB9313756.1"/>
    </source>
</evidence>
<dbReference type="PANTHER" id="PTHR44196:SF1">
    <property type="entry name" value="DEHYDROGENASE_REDUCTASE SDR FAMILY MEMBER 7B"/>
    <property type="match status" value="1"/>
</dbReference>
<proteinExistence type="inferred from homology"/>
<name>A0ABV5KAJ0_9ACTN</name>
<dbReference type="PRINTS" id="PR00081">
    <property type="entry name" value="GDHRDH"/>
</dbReference>
<dbReference type="EC" id="1.-.-.-" evidence="3"/>
<dbReference type="InterPro" id="IPR036291">
    <property type="entry name" value="NAD(P)-bd_dom_sf"/>
</dbReference>
<gene>
    <name evidence="3" type="ORF">ACFFRI_11945</name>
</gene>
<evidence type="ECO:0000256" key="1">
    <source>
        <dbReference type="ARBA" id="ARBA00006484"/>
    </source>
</evidence>
<dbReference type="GO" id="GO:0016491">
    <property type="term" value="F:oxidoreductase activity"/>
    <property type="evidence" value="ECO:0007669"/>
    <property type="project" value="UniProtKB-KW"/>
</dbReference>
<dbReference type="InterPro" id="IPR020904">
    <property type="entry name" value="Sc_DH/Rdtase_CS"/>
</dbReference>
<dbReference type="Gene3D" id="3.40.50.720">
    <property type="entry name" value="NAD(P)-binding Rossmann-like Domain"/>
    <property type="match status" value="1"/>
</dbReference>
<evidence type="ECO:0000313" key="4">
    <source>
        <dbReference type="Proteomes" id="UP001589750"/>
    </source>
</evidence>
<sequence length="235" mass="24313">MDLDGARTLVAGASGALGGRLADALHERGARVVVGGRRRDSLDALADRFGTQPVLFDAVDGDSCRRAVDEAVDQLGGLDLLVVAVGVAAFGPAAEADAAVVDELFAVNVLGPMSLVRAAAPALEDSDRGRVAVLSAILADLPTNQMGEYSATKAALSAWLGVLRRENRRGFGVLDVRPPHLDTGLETRALAGSPPPLPESWPAGEVVDAVVAALADDTRVLGWDPKLKQLVSRAA</sequence>
<evidence type="ECO:0000256" key="2">
    <source>
        <dbReference type="ARBA" id="ARBA00023002"/>
    </source>
</evidence>
<dbReference type="InterPro" id="IPR002347">
    <property type="entry name" value="SDR_fam"/>
</dbReference>
<keyword evidence="4" id="KW-1185">Reference proteome</keyword>
<dbReference type="RefSeq" id="WP_140007655.1">
    <property type="nucleotide sequence ID" value="NZ_JBHMDG010000012.1"/>
</dbReference>
<dbReference type="PANTHER" id="PTHR44196">
    <property type="entry name" value="DEHYDROGENASE/REDUCTASE SDR FAMILY MEMBER 7B"/>
    <property type="match status" value="1"/>
</dbReference>
<keyword evidence="2 3" id="KW-0560">Oxidoreductase</keyword>
<reference evidence="3 4" key="1">
    <citation type="submission" date="2024-09" db="EMBL/GenBank/DDBJ databases">
        <authorList>
            <person name="Sun Q."/>
            <person name="Mori K."/>
        </authorList>
    </citation>
    <scope>NUCLEOTIDE SEQUENCE [LARGE SCALE GENOMIC DNA]</scope>
    <source>
        <strain evidence="3 4">JCM 9626</strain>
    </source>
</reference>
<comment type="similarity">
    <text evidence="1">Belongs to the short-chain dehydrogenases/reductases (SDR) family.</text>
</comment>
<dbReference type="EMBL" id="JBHMDG010000012">
    <property type="protein sequence ID" value="MFB9313756.1"/>
    <property type="molecule type" value="Genomic_DNA"/>
</dbReference>
<accession>A0ABV5KAJ0</accession>
<protein>
    <submittedName>
        <fullName evidence="3">SDR family NAD(P)-dependent oxidoreductase</fullName>
        <ecNumber evidence="3">1.-.-.-</ecNumber>
    </submittedName>
</protein>
<dbReference type="SUPFAM" id="SSF51735">
    <property type="entry name" value="NAD(P)-binding Rossmann-fold domains"/>
    <property type="match status" value="1"/>
</dbReference>
<dbReference type="PROSITE" id="PS00061">
    <property type="entry name" value="ADH_SHORT"/>
    <property type="match status" value="1"/>
</dbReference>